<evidence type="ECO:0000256" key="4">
    <source>
        <dbReference type="ARBA" id="ARBA00023277"/>
    </source>
</evidence>
<reference evidence="7" key="2">
    <citation type="journal article" date="2021" name="J Anim Sci Technol">
        <title>Complete genome sequence of Paenibacillus konkukensis sp. nov. SK3146 as a potential probiotic strain.</title>
        <authorList>
            <person name="Jung H.I."/>
            <person name="Park S."/>
            <person name="Niu K.M."/>
            <person name="Lee S.W."/>
            <person name="Kothari D."/>
            <person name="Yi K.J."/>
            <person name="Kim S.K."/>
        </authorList>
    </citation>
    <scope>NUCLEOTIDE SEQUENCE</scope>
    <source>
        <strain evidence="7">SK3146</strain>
    </source>
</reference>
<dbReference type="Gene3D" id="3.20.20.140">
    <property type="entry name" value="Metal-dependent hydrolases"/>
    <property type="match status" value="1"/>
</dbReference>
<keyword evidence="3 5" id="KW-0378">Hydrolase</keyword>
<reference evidence="7" key="1">
    <citation type="submission" date="2018-02" db="EMBL/GenBank/DDBJ databases">
        <authorList>
            <person name="Kim S.-K."/>
            <person name="Jung H.-I."/>
            <person name="Lee S.-W."/>
        </authorList>
    </citation>
    <scope>NUCLEOTIDE SEQUENCE</scope>
    <source>
        <strain evidence="7">SK3146</strain>
    </source>
</reference>
<dbReference type="EMBL" id="CP027059">
    <property type="protein sequence ID" value="UQZ83695.1"/>
    <property type="molecule type" value="Genomic_DNA"/>
</dbReference>
<keyword evidence="4 5" id="KW-0119">Carbohydrate metabolism</keyword>
<name>A0ABY4RP03_9BACL</name>
<dbReference type="PIRSF" id="PIRSF038994">
    <property type="entry name" value="NagA"/>
    <property type="match status" value="1"/>
</dbReference>
<evidence type="ECO:0000259" key="6">
    <source>
        <dbReference type="Pfam" id="PF01979"/>
    </source>
</evidence>
<dbReference type="InterPro" id="IPR032466">
    <property type="entry name" value="Metal_Hydrolase"/>
</dbReference>
<keyword evidence="8" id="KW-1185">Reference proteome</keyword>
<evidence type="ECO:0000313" key="7">
    <source>
        <dbReference type="EMBL" id="UQZ83695.1"/>
    </source>
</evidence>
<organism evidence="7 8">
    <name type="scientific">Paenibacillus konkukensis</name>
    <dbReference type="NCBI Taxonomy" id="2020716"/>
    <lineage>
        <taxon>Bacteria</taxon>
        <taxon>Bacillati</taxon>
        <taxon>Bacillota</taxon>
        <taxon>Bacilli</taxon>
        <taxon>Bacillales</taxon>
        <taxon>Paenibacillaceae</taxon>
        <taxon>Paenibacillus</taxon>
    </lineage>
</organism>
<protein>
    <submittedName>
        <fullName evidence="7">N-acetylglucosamine-6-phosphate deacetylase</fullName>
        <ecNumber evidence="7">3.5.1.25</ecNumber>
    </submittedName>
</protein>
<evidence type="ECO:0000256" key="3">
    <source>
        <dbReference type="ARBA" id="ARBA00022801"/>
    </source>
</evidence>
<evidence type="ECO:0000256" key="5">
    <source>
        <dbReference type="PIRNR" id="PIRNR038994"/>
    </source>
</evidence>
<dbReference type="GO" id="GO:0008448">
    <property type="term" value="F:N-acetylglucosamine-6-phosphate deacetylase activity"/>
    <property type="evidence" value="ECO:0007669"/>
    <property type="project" value="UniProtKB-EC"/>
</dbReference>
<dbReference type="Gene3D" id="2.30.40.10">
    <property type="entry name" value="Urease, subunit C, domain 1"/>
    <property type="match status" value="1"/>
</dbReference>
<dbReference type="InterPro" id="IPR011059">
    <property type="entry name" value="Metal-dep_hydrolase_composite"/>
</dbReference>
<dbReference type="InterPro" id="IPR003764">
    <property type="entry name" value="GlcNAc_6-P_deAcase"/>
</dbReference>
<evidence type="ECO:0000256" key="1">
    <source>
        <dbReference type="ARBA" id="ARBA00010716"/>
    </source>
</evidence>
<accession>A0ABY4RP03</accession>
<sequence length="382" mass="40869">MKWRGRLAGTGKYVEITADKSVIRSVTEIGEQENAPWISPGWIDLQVNGFAGFDFNGEVTTAEDVIGVTNAMLARGVTTYLPTVITGSFERIRQALTAIAEACESSEMAGACVPCIHLEGPYLSEEDGPRGAHDKKHIRNPDWAEFAEWQAASGNRIRLVTIAPERDGAIPFISKLAESGIVVSLGHTKATTEQIEAAVQAGAVLSTHLGNGSHPMLPRHPNYIWDQLANDGLWATFIPDGHHLAPNVLKAMIRAKRDKAIFVSDCVKFGGMPAGCYKSSIGSEVELHPSGRLTTAANPDILAGSAQALDWGIAAAVQLTGISLGEAIEASTIRPATVMGFDRLGRIAEGMTANLTLFDDPDSGGKLDIRETVLNGKTVYKR</sequence>
<evidence type="ECO:0000313" key="8">
    <source>
        <dbReference type="Proteomes" id="UP001057134"/>
    </source>
</evidence>
<keyword evidence="2" id="KW-0479">Metal-binding</keyword>
<dbReference type="EC" id="3.5.1.25" evidence="7"/>
<dbReference type="Pfam" id="PF01979">
    <property type="entry name" value="Amidohydro_1"/>
    <property type="match status" value="1"/>
</dbReference>
<dbReference type="PANTHER" id="PTHR11113:SF14">
    <property type="entry name" value="N-ACETYLGLUCOSAMINE-6-PHOSPHATE DEACETYLASE"/>
    <property type="match status" value="1"/>
</dbReference>
<feature type="domain" description="Amidohydrolase-related" evidence="6">
    <location>
        <begin position="38"/>
        <end position="379"/>
    </location>
</feature>
<evidence type="ECO:0000256" key="2">
    <source>
        <dbReference type="ARBA" id="ARBA00022723"/>
    </source>
</evidence>
<dbReference type="InterPro" id="IPR006680">
    <property type="entry name" value="Amidohydro-rel"/>
</dbReference>
<dbReference type="Proteomes" id="UP001057134">
    <property type="component" value="Chromosome"/>
</dbReference>
<gene>
    <name evidence="7" type="primary">nagA_1</name>
    <name evidence="7" type="ORF">SK3146_02902</name>
</gene>
<comment type="similarity">
    <text evidence="1 5">Belongs to the metallo-dependent hydrolases superfamily. NagA family.</text>
</comment>
<dbReference type="PANTHER" id="PTHR11113">
    <property type="entry name" value="N-ACETYLGLUCOSAMINE-6-PHOSPHATE DEACETYLASE"/>
    <property type="match status" value="1"/>
</dbReference>
<dbReference type="SUPFAM" id="SSF51556">
    <property type="entry name" value="Metallo-dependent hydrolases"/>
    <property type="match status" value="1"/>
</dbReference>
<dbReference type="RefSeq" id="WP_249865689.1">
    <property type="nucleotide sequence ID" value="NZ_CP027059.1"/>
</dbReference>
<proteinExistence type="inferred from homology"/>